<sequence>MLLRTITTNSRQFFKSQRHLQLITCRNLNSDTPEDDNKNFFPSLCHEAGVPETREIEFMSHGTVFKVGFVDVGPRDGQLLICLHGVPGDLLHFSPLFSPLTKAGIRMLVPEFPGYGRSTLKDRNAFDESTVARAMLVLDFMQALGIEKGVRPYWGVKLYEKLLNNPLTSSMAERFLLLAYQKMGGIKINDHAGLKEGLFTIANFNYPLINECAKEFQMKGVPTLFTATENDVVCEWPLNLELSQACGLRDENTIYYDKDEKALQEVNGVGYPRGVYFERGGHWVYRSHTDIVASNIIGLMNHLQKTAPS</sequence>
<protein>
    <recommendedName>
        <fullName evidence="1">AB hydrolase-1 domain-containing protein</fullName>
    </recommendedName>
</protein>
<dbReference type="SUPFAM" id="SSF53474">
    <property type="entry name" value="alpha/beta-Hydrolases"/>
    <property type="match status" value="1"/>
</dbReference>
<name>R7URU8_CAPTE</name>
<reference evidence="3" key="3">
    <citation type="submission" date="2015-06" db="UniProtKB">
        <authorList>
            <consortium name="EnsemblMetazoa"/>
        </authorList>
    </citation>
    <scope>IDENTIFICATION</scope>
</reference>
<dbReference type="Pfam" id="PF00561">
    <property type="entry name" value="Abhydrolase_1"/>
    <property type="match status" value="1"/>
</dbReference>
<dbReference type="InterPro" id="IPR029058">
    <property type="entry name" value="AB_hydrolase_fold"/>
</dbReference>
<dbReference type="Proteomes" id="UP000014760">
    <property type="component" value="Unassembled WGS sequence"/>
</dbReference>
<evidence type="ECO:0000313" key="4">
    <source>
        <dbReference type="Proteomes" id="UP000014760"/>
    </source>
</evidence>
<feature type="domain" description="AB hydrolase-1" evidence="1">
    <location>
        <begin position="79"/>
        <end position="148"/>
    </location>
</feature>
<dbReference type="EMBL" id="KB300511">
    <property type="protein sequence ID" value="ELU06632.1"/>
    <property type="molecule type" value="Genomic_DNA"/>
</dbReference>
<organism evidence="2">
    <name type="scientific">Capitella teleta</name>
    <name type="common">Polychaete worm</name>
    <dbReference type="NCBI Taxonomy" id="283909"/>
    <lineage>
        <taxon>Eukaryota</taxon>
        <taxon>Metazoa</taxon>
        <taxon>Spiralia</taxon>
        <taxon>Lophotrochozoa</taxon>
        <taxon>Annelida</taxon>
        <taxon>Polychaeta</taxon>
        <taxon>Sedentaria</taxon>
        <taxon>Scolecida</taxon>
        <taxon>Capitellidae</taxon>
        <taxon>Capitella</taxon>
    </lineage>
</organism>
<reference evidence="4" key="1">
    <citation type="submission" date="2012-12" db="EMBL/GenBank/DDBJ databases">
        <authorList>
            <person name="Hellsten U."/>
            <person name="Grimwood J."/>
            <person name="Chapman J.A."/>
            <person name="Shapiro H."/>
            <person name="Aerts A."/>
            <person name="Otillar R.P."/>
            <person name="Terry A.Y."/>
            <person name="Boore J.L."/>
            <person name="Simakov O."/>
            <person name="Marletaz F."/>
            <person name="Cho S.-J."/>
            <person name="Edsinger-Gonzales E."/>
            <person name="Havlak P."/>
            <person name="Kuo D.-H."/>
            <person name="Larsson T."/>
            <person name="Lv J."/>
            <person name="Arendt D."/>
            <person name="Savage R."/>
            <person name="Osoegawa K."/>
            <person name="de Jong P."/>
            <person name="Lindberg D.R."/>
            <person name="Seaver E.C."/>
            <person name="Weisblat D.A."/>
            <person name="Putnam N.H."/>
            <person name="Grigoriev I.V."/>
            <person name="Rokhsar D.S."/>
        </authorList>
    </citation>
    <scope>NUCLEOTIDE SEQUENCE</scope>
    <source>
        <strain evidence="4">I ESC-2004</strain>
    </source>
</reference>
<proteinExistence type="predicted"/>
<dbReference type="Gene3D" id="3.40.50.1820">
    <property type="entry name" value="alpha/beta hydrolase"/>
    <property type="match status" value="1"/>
</dbReference>
<dbReference type="OrthoDB" id="6431331at2759"/>
<keyword evidence="4" id="KW-1185">Reference proteome</keyword>
<dbReference type="PANTHER" id="PTHR47533">
    <property type="entry name" value="PROTEIN CBG21859"/>
    <property type="match status" value="1"/>
</dbReference>
<dbReference type="InterPro" id="IPR000073">
    <property type="entry name" value="AB_hydrolase_1"/>
</dbReference>
<dbReference type="OMA" id="GCENALM"/>
<reference evidence="2 4" key="2">
    <citation type="journal article" date="2013" name="Nature">
        <title>Insights into bilaterian evolution from three spiralian genomes.</title>
        <authorList>
            <person name="Simakov O."/>
            <person name="Marletaz F."/>
            <person name="Cho S.J."/>
            <person name="Edsinger-Gonzales E."/>
            <person name="Havlak P."/>
            <person name="Hellsten U."/>
            <person name="Kuo D.H."/>
            <person name="Larsson T."/>
            <person name="Lv J."/>
            <person name="Arendt D."/>
            <person name="Savage R."/>
            <person name="Osoegawa K."/>
            <person name="de Jong P."/>
            <person name="Grimwood J."/>
            <person name="Chapman J.A."/>
            <person name="Shapiro H."/>
            <person name="Aerts A."/>
            <person name="Otillar R.P."/>
            <person name="Terry A.Y."/>
            <person name="Boore J.L."/>
            <person name="Grigoriev I.V."/>
            <person name="Lindberg D.R."/>
            <person name="Seaver E.C."/>
            <person name="Weisblat D.A."/>
            <person name="Putnam N.H."/>
            <person name="Rokhsar D.S."/>
        </authorList>
    </citation>
    <scope>NUCLEOTIDE SEQUENCE</scope>
    <source>
        <strain evidence="2 4">I ESC-2004</strain>
    </source>
</reference>
<evidence type="ECO:0000313" key="2">
    <source>
        <dbReference type="EMBL" id="ELU06632.1"/>
    </source>
</evidence>
<evidence type="ECO:0000313" key="3">
    <source>
        <dbReference type="EnsemblMetazoa" id="CapteP189267"/>
    </source>
</evidence>
<dbReference type="EnsemblMetazoa" id="CapteT189267">
    <property type="protein sequence ID" value="CapteP189267"/>
    <property type="gene ID" value="CapteG189267"/>
</dbReference>
<dbReference type="AlphaFoldDB" id="R7URU8"/>
<accession>R7URU8</accession>
<dbReference type="HOGENOM" id="CLU_900929_0_0_1"/>
<evidence type="ECO:0000259" key="1">
    <source>
        <dbReference type="Pfam" id="PF00561"/>
    </source>
</evidence>
<gene>
    <name evidence="2" type="ORF">CAPTEDRAFT_189267</name>
</gene>
<dbReference type="EMBL" id="AMQN01001194">
    <property type="status" value="NOT_ANNOTATED_CDS"/>
    <property type="molecule type" value="Genomic_DNA"/>
</dbReference>
<dbReference type="PANTHER" id="PTHR47533:SF4">
    <property type="entry name" value="AB HYDROLASE-1 DOMAIN-CONTAINING PROTEIN"/>
    <property type="match status" value="1"/>
</dbReference>